<keyword evidence="5" id="KW-1185">Reference proteome</keyword>
<keyword evidence="2" id="KW-0378">Hydrolase</keyword>
<comment type="caution">
    <text evidence="4">The sequence shown here is derived from an EMBL/GenBank/DDBJ whole genome shotgun (WGS) entry which is preliminary data.</text>
</comment>
<dbReference type="PANTHER" id="PTHR43108">
    <property type="entry name" value="N-ACETYLGLUCOSAMINE-6-SULFATASE FAMILY MEMBER"/>
    <property type="match status" value="1"/>
</dbReference>
<dbReference type="Pfam" id="PF16347">
    <property type="entry name" value="SGSH_C"/>
    <property type="match status" value="1"/>
</dbReference>
<dbReference type="InterPro" id="IPR032506">
    <property type="entry name" value="SGSH_C"/>
</dbReference>
<evidence type="ECO:0000256" key="1">
    <source>
        <dbReference type="ARBA" id="ARBA00008779"/>
    </source>
</evidence>
<organism evidence="4 5">
    <name type="scientific">Draconibacterium aestuarii</name>
    <dbReference type="NCBI Taxonomy" id="2998507"/>
    <lineage>
        <taxon>Bacteria</taxon>
        <taxon>Pseudomonadati</taxon>
        <taxon>Bacteroidota</taxon>
        <taxon>Bacteroidia</taxon>
        <taxon>Marinilabiliales</taxon>
        <taxon>Prolixibacteraceae</taxon>
        <taxon>Draconibacterium</taxon>
    </lineage>
</organism>
<dbReference type="PROSITE" id="PS51257">
    <property type="entry name" value="PROKAR_LIPOPROTEIN"/>
    <property type="match status" value="1"/>
</dbReference>
<dbReference type="Proteomes" id="UP001145087">
    <property type="component" value="Unassembled WGS sequence"/>
</dbReference>
<protein>
    <submittedName>
        <fullName evidence="4">Sulfatase</fullName>
    </submittedName>
</protein>
<dbReference type="CDD" id="cd16031">
    <property type="entry name" value="G6S_like"/>
    <property type="match status" value="1"/>
</dbReference>
<dbReference type="GO" id="GO:0016787">
    <property type="term" value="F:hydrolase activity"/>
    <property type="evidence" value="ECO:0007669"/>
    <property type="project" value="UniProtKB-KW"/>
</dbReference>
<sequence length="519" mass="60956">MRNIFYILLGIFVLTSCSQTATKQKNTKRPNILFIMSDDHALQAIGAYGHPISKLAPTPNIDRLAAEGVLFQENYCANSICGPSRATVLTGKHSHANGFIKNDGTKFDGHQPTIPNILQQNGYETAVIGKWHLNTDPVGFDFYKILNDQGEYNNPDFITKDTTLQIMGYVTDIITDLSKDWLDNRDESKPFFLMMQHKAPHRNWVPNAKYYRLYENVEFPVPDNFFDDYEGREAAALQEMNIFEHGYEGHDLKMVTGVDSDSLLFDPWPHVFFGRMTDAERIEFLDAYRERNNDYYQTERTEKEKAEWKLQRYLQDYLATVKSVDESVGEIYDYLEENDLLDNTIVVYTSDQGFFLGEHGWFDKRWMYEESFRMPLMILDPSSKEQGRKISELTQNIDFAPTFLEMAGLPVPEEMQGRSFWPLMKGEELEEPWRDALYYHYYEFPGFHSVRAHNGVKTDRYKLIHFYNEDRWEMFDLKKDPTEMKNIYGDVAYRTIQAMLHKKHKELIEQYNVPEEYLK</sequence>
<dbReference type="SUPFAM" id="SSF53649">
    <property type="entry name" value="Alkaline phosphatase-like"/>
    <property type="match status" value="1"/>
</dbReference>
<accession>A0A9X3F5E7</accession>
<reference evidence="4" key="1">
    <citation type="submission" date="2022-11" db="EMBL/GenBank/DDBJ databases">
        <title>Marilongibacter aestuarii gen. nov., sp. nov., isolated from tidal flat sediment.</title>
        <authorList>
            <person name="Jiayan W."/>
        </authorList>
    </citation>
    <scope>NUCLEOTIDE SEQUENCE</scope>
    <source>
        <strain evidence="4">Z1-6</strain>
    </source>
</reference>
<dbReference type="InterPro" id="IPR002591">
    <property type="entry name" value="Phosphodiest/P_Trfase"/>
</dbReference>
<dbReference type="Gene3D" id="3.40.720.10">
    <property type="entry name" value="Alkaline Phosphatase, subunit A"/>
    <property type="match status" value="1"/>
</dbReference>
<evidence type="ECO:0000259" key="3">
    <source>
        <dbReference type="Pfam" id="PF16347"/>
    </source>
</evidence>
<comment type="similarity">
    <text evidence="1">Belongs to the sulfatase family.</text>
</comment>
<dbReference type="AlphaFoldDB" id="A0A9X3F5E7"/>
<dbReference type="PROSITE" id="PS00523">
    <property type="entry name" value="SULFATASE_1"/>
    <property type="match status" value="1"/>
</dbReference>
<dbReference type="PROSITE" id="PS00149">
    <property type="entry name" value="SULFATASE_2"/>
    <property type="match status" value="1"/>
</dbReference>
<evidence type="ECO:0000313" key="4">
    <source>
        <dbReference type="EMBL" id="MCY1720655.1"/>
    </source>
</evidence>
<proteinExistence type="inferred from homology"/>
<gene>
    <name evidence="4" type="ORF">OU798_09895</name>
</gene>
<dbReference type="PANTHER" id="PTHR43108:SF6">
    <property type="entry name" value="N-SULPHOGLUCOSAMINE SULPHOHYDROLASE"/>
    <property type="match status" value="1"/>
</dbReference>
<dbReference type="InterPro" id="IPR017850">
    <property type="entry name" value="Alkaline_phosphatase_core_sf"/>
</dbReference>
<dbReference type="EMBL" id="JAPOHD010000020">
    <property type="protein sequence ID" value="MCY1720655.1"/>
    <property type="molecule type" value="Genomic_DNA"/>
</dbReference>
<evidence type="ECO:0000313" key="5">
    <source>
        <dbReference type="Proteomes" id="UP001145087"/>
    </source>
</evidence>
<feature type="domain" description="N-sulphoglucosamine sulphohydrolase C-terminal" evidence="3">
    <location>
        <begin position="357"/>
        <end position="509"/>
    </location>
</feature>
<dbReference type="RefSeq" id="WP_343332989.1">
    <property type="nucleotide sequence ID" value="NZ_JAPOHD010000020.1"/>
</dbReference>
<name>A0A9X3F5E7_9BACT</name>
<dbReference type="Pfam" id="PF01663">
    <property type="entry name" value="Phosphodiest"/>
    <property type="match status" value="1"/>
</dbReference>
<evidence type="ECO:0000256" key="2">
    <source>
        <dbReference type="ARBA" id="ARBA00022801"/>
    </source>
</evidence>
<dbReference type="InterPro" id="IPR024607">
    <property type="entry name" value="Sulfatase_CS"/>
</dbReference>